<dbReference type="EMBL" id="MWPX01000001">
    <property type="protein sequence ID" value="OUM50786.1"/>
    <property type="molecule type" value="Genomic_DNA"/>
</dbReference>
<reference evidence="1 2" key="1">
    <citation type="submission" date="2017-02" db="EMBL/GenBank/DDBJ databases">
        <title>Bacillus pseudomycoides isolate FSL K6-0042.</title>
        <authorList>
            <person name="Kovac J."/>
        </authorList>
    </citation>
    <scope>NUCLEOTIDE SEQUENCE [LARGE SCALE GENOMIC DNA]</scope>
    <source>
        <strain evidence="1 2">FSL K6-0042</strain>
    </source>
</reference>
<evidence type="ECO:0000313" key="1">
    <source>
        <dbReference type="EMBL" id="OUM50786.1"/>
    </source>
</evidence>
<dbReference type="Proteomes" id="UP000195321">
    <property type="component" value="Unassembled WGS sequence"/>
</dbReference>
<organism evidence="1 2">
    <name type="scientific">Bacillus pseudomycoides</name>
    <dbReference type="NCBI Taxonomy" id="64104"/>
    <lineage>
        <taxon>Bacteria</taxon>
        <taxon>Bacillati</taxon>
        <taxon>Bacillota</taxon>
        <taxon>Bacilli</taxon>
        <taxon>Bacillales</taxon>
        <taxon>Bacillaceae</taxon>
        <taxon>Bacillus</taxon>
        <taxon>Bacillus cereus group</taxon>
    </lineage>
</organism>
<accession>A0A1Y3ML77</accession>
<name>A0A1Y3ML77_9BACI</name>
<gene>
    <name evidence="1" type="ORF">BW425_02410</name>
</gene>
<dbReference type="RefSeq" id="WP_016116323.1">
    <property type="nucleotide sequence ID" value="NZ_CP189809.1"/>
</dbReference>
<evidence type="ECO:0000313" key="2">
    <source>
        <dbReference type="Proteomes" id="UP000195321"/>
    </source>
</evidence>
<evidence type="ECO:0008006" key="3">
    <source>
        <dbReference type="Google" id="ProtNLM"/>
    </source>
</evidence>
<protein>
    <recommendedName>
        <fullName evidence="3">Group-specific protein</fullName>
    </recommendedName>
</protein>
<dbReference type="AlphaFoldDB" id="A0A1Y3ML77"/>
<comment type="caution">
    <text evidence="1">The sequence shown here is derived from an EMBL/GenBank/DDBJ whole genome shotgun (WGS) entry which is preliminary data.</text>
</comment>
<sequence>MNLEQGWETSFLEVIQKSEFKKGALRSQLLCADGEEVEELADDYGYDEIVNREHDEELAEILGEELFSEMERYVFLSSQPEEKLISFVNGLGFHILDWIVLLETEFGIDSAAFTSDAVKMLEKRFRQFPYIEDKTIFDMTIGEAMDALEIVTSLQLKEKMNIQ</sequence>
<proteinExistence type="predicted"/>